<sequence>MAPQITLYSHPGSPNPVKIAILLEALKVDYEVVNREFGNDGPNGLRSKAFLEINPTGRIPAIVDNEKDGHIVWESAAILNYIADRFDTIGDYSGTTTQERSTILQWISYQVSTLGPTLGESLHYLFRHPVKDLDNSVYQRNKTELAGILSLLDKQLENREWIALNRFTLADMAFVPQLAYMTLYDGITLDGYANLQAWVSRVKAIPSVKQAYLHFPRQNKP</sequence>
<dbReference type="InterPro" id="IPR040079">
    <property type="entry name" value="Glutathione_S-Trfase"/>
</dbReference>
<evidence type="ECO:0008006" key="7">
    <source>
        <dbReference type="Google" id="ProtNLM"/>
    </source>
</evidence>
<feature type="domain" description="GST C-terminal" evidence="4">
    <location>
        <begin position="96"/>
        <end position="221"/>
    </location>
</feature>
<reference evidence="5 6" key="1">
    <citation type="submission" date="2014-06" db="EMBL/GenBank/DDBJ databases">
        <title>Evolutionary Origins and Diversification of the Mycorrhizal Mutualists.</title>
        <authorList>
            <consortium name="DOE Joint Genome Institute"/>
            <consortium name="Mycorrhizal Genomics Consortium"/>
            <person name="Kohler A."/>
            <person name="Kuo A."/>
            <person name="Nagy L.G."/>
            <person name="Floudas D."/>
            <person name="Copeland A."/>
            <person name="Barry K.W."/>
            <person name="Cichocki N."/>
            <person name="Veneault-Fourrey C."/>
            <person name="LaButti K."/>
            <person name="Lindquist E.A."/>
            <person name="Lipzen A."/>
            <person name="Lundell T."/>
            <person name="Morin E."/>
            <person name="Murat C."/>
            <person name="Riley R."/>
            <person name="Ohm R."/>
            <person name="Sun H."/>
            <person name="Tunlid A."/>
            <person name="Henrissat B."/>
            <person name="Grigoriev I.V."/>
            <person name="Hibbett D.S."/>
            <person name="Martin F."/>
        </authorList>
    </citation>
    <scope>NUCLEOTIDE SEQUENCE [LARGE SCALE GENOMIC DNA]</scope>
    <source>
        <strain evidence="5 6">SS14</strain>
    </source>
</reference>
<comment type="similarity">
    <text evidence="1 2">Belongs to the GST superfamily.</text>
</comment>
<proteinExistence type="inferred from homology"/>
<dbReference type="Pfam" id="PF00043">
    <property type="entry name" value="GST_C"/>
    <property type="match status" value="1"/>
</dbReference>
<evidence type="ECO:0000313" key="5">
    <source>
        <dbReference type="EMBL" id="KIJ27917.1"/>
    </source>
</evidence>
<dbReference type="AlphaFoldDB" id="A0A0C9UG38"/>
<dbReference type="PROSITE" id="PS50405">
    <property type="entry name" value="GST_CTER"/>
    <property type="match status" value="1"/>
</dbReference>
<dbReference type="SFLD" id="SFLDG00358">
    <property type="entry name" value="Main_(cytGST)"/>
    <property type="match status" value="1"/>
</dbReference>
<dbReference type="HOGENOM" id="CLU_011226_14_2_1"/>
<dbReference type="InterPro" id="IPR004045">
    <property type="entry name" value="Glutathione_S-Trfase_N"/>
</dbReference>
<dbReference type="SUPFAM" id="SSF52833">
    <property type="entry name" value="Thioredoxin-like"/>
    <property type="match status" value="1"/>
</dbReference>
<dbReference type="OrthoDB" id="422574at2759"/>
<name>A0A0C9UG38_SPHS4</name>
<evidence type="ECO:0000259" key="4">
    <source>
        <dbReference type="PROSITE" id="PS50405"/>
    </source>
</evidence>
<protein>
    <recommendedName>
        <fullName evidence="7">Glutathione transferase</fullName>
    </recommendedName>
</protein>
<dbReference type="InterPro" id="IPR010987">
    <property type="entry name" value="Glutathione-S-Trfase_C-like"/>
</dbReference>
<organism evidence="5 6">
    <name type="scientific">Sphaerobolus stellatus (strain SS14)</name>
    <dbReference type="NCBI Taxonomy" id="990650"/>
    <lineage>
        <taxon>Eukaryota</taxon>
        <taxon>Fungi</taxon>
        <taxon>Dikarya</taxon>
        <taxon>Basidiomycota</taxon>
        <taxon>Agaricomycotina</taxon>
        <taxon>Agaricomycetes</taxon>
        <taxon>Phallomycetidae</taxon>
        <taxon>Geastrales</taxon>
        <taxon>Sphaerobolaceae</taxon>
        <taxon>Sphaerobolus</taxon>
    </lineage>
</organism>
<gene>
    <name evidence="5" type="ORF">M422DRAFT_37522</name>
</gene>
<dbReference type="PANTHER" id="PTHR44051">
    <property type="entry name" value="GLUTATHIONE S-TRANSFERASE-RELATED"/>
    <property type="match status" value="1"/>
</dbReference>
<dbReference type="PROSITE" id="PS50404">
    <property type="entry name" value="GST_NTER"/>
    <property type="match status" value="1"/>
</dbReference>
<dbReference type="InterPro" id="IPR036249">
    <property type="entry name" value="Thioredoxin-like_sf"/>
</dbReference>
<dbReference type="SFLD" id="SFLDS00019">
    <property type="entry name" value="Glutathione_Transferase_(cytos"/>
    <property type="match status" value="1"/>
</dbReference>
<keyword evidence="6" id="KW-1185">Reference proteome</keyword>
<dbReference type="EMBL" id="KN837320">
    <property type="protein sequence ID" value="KIJ27917.1"/>
    <property type="molecule type" value="Genomic_DNA"/>
</dbReference>
<dbReference type="InterPro" id="IPR036282">
    <property type="entry name" value="Glutathione-S-Trfase_C_sf"/>
</dbReference>
<dbReference type="Pfam" id="PF02798">
    <property type="entry name" value="GST_N"/>
    <property type="match status" value="1"/>
</dbReference>
<dbReference type="SUPFAM" id="SSF47616">
    <property type="entry name" value="GST C-terminal domain-like"/>
    <property type="match status" value="1"/>
</dbReference>
<dbReference type="CDD" id="cd03048">
    <property type="entry name" value="GST_N_Ure2p_like"/>
    <property type="match status" value="1"/>
</dbReference>
<feature type="domain" description="GST N-terminal" evidence="3">
    <location>
        <begin position="3"/>
        <end position="90"/>
    </location>
</feature>
<dbReference type="Gene3D" id="1.20.1050.130">
    <property type="match status" value="1"/>
</dbReference>
<dbReference type="InterPro" id="IPR004046">
    <property type="entry name" value="GST_C"/>
</dbReference>
<dbReference type="Proteomes" id="UP000054279">
    <property type="component" value="Unassembled WGS sequence"/>
</dbReference>
<evidence type="ECO:0000313" key="6">
    <source>
        <dbReference type="Proteomes" id="UP000054279"/>
    </source>
</evidence>
<dbReference type="PANTHER" id="PTHR44051:SF14">
    <property type="entry name" value="GLUTATHIONE S-TRANSFERASE II"/>
    <property type="match status" value="1"/>
</dbReference>
<evidence type="ECO:0000256" key="1">
    <source>
        <dbReference type="ARBA" id="ARBA00007409"/>
    </source>
</evidence>
<evidence type="ECO:0000259" key="3">
    <source>
        <dbReference type="PROSITE" id="PS50404"/>
    </source>
</evidence>
<evidence type="ECO:0000256" key="2">
    <source>
        <dbReference type="RuleBase" id="RU003494"/>
    </source>
</evidence>
<accession>A0A0C9UG38</accession>